<protein>
    <recommendedName>
        <fullName evidence="10">Protein kinase domain-containing protein</fullName>
    </recommendedName>
</protein>
<dbReference type="CDD" id="cd07845">
    <property type="entry name" value="STKc_CDK10"/>
    <property type="match status" value="1"/>
</dbReference>
<feature type="transmembrane region" description="Helical" evidence="9">
    <location>
        <begin position="517"/>
        <end position="537"/>
    </location>
</feature>
<evidence type="ECO:0000256" key="4">
    <source>
        <dbReference type="ARBA" id="ARBA00022741"/>
    </source>
</evidence>
<dbReference type="Gene3D" id="1.10.510.10">
    <property type="entry name" value="Transferase(Phosphotransferase) domain 1"/>
    <property type="match status" value="1"/>
</dbReference>
<dbReference type="GO" id="GO:0005634">
    <property type="term" value="C:nucleus"/>
    <property type="evidence" value="ECO:0007669"/>
    <property type="project" value="TreeGrafter"/>
</dbReference>
<evidence type="ECO:0000313" key="11">
    <source>
        <dbReference type="EMBL" id="CAH0105223.1"/>
    </source>
</evidence>
<dbReference type="EMBL" id="CAKKLH010000178">
    <property type="protein sequence ID" value="CAH0105223.1"/>
    <property type="molecule type" value="Genomic_DNA"/>
</dbReference>
<evidence type="ECO:0000256" key="5">
    <source>
        <dbReference type="ARBA" id="ARBA00022777"/>
    </source>
</evidence>
<reference evidence="11" key="1">
    <citation type="submission" date="2021-11" db="EMBL/GenBank/DDBJ databases">
        <authorList>
            <person name="Schell T."/>
        </authorList>
    </citation>
    <scope>NUCLEOTIDE SEQUENCE</scope>
    <source>
        <strain evidence="11">M5</strain>
    </source>
</reference>
<dbReference type="SUPFAM" id="SSF56112">
    <property type="entry name" value="Protein kinase-like (PK-like)"/>
    <property type="match status" value="1"/>
</dbReference>
<comment type="similarity">
    <text evidence="1">Belongs to the protein kinase superfamily. CMGC Ser/Thr protein kinase family. CDC2/CDKX subfamily.</text>
</comment>
<dbReference type="PROSITE" id="PS00108">
    <property type="entry name" value="PROTEIN_KINASE_ST"/>
    <property type="match status" value="1"/>
</dbReference>
<dbReference type="FunFam" id="3.30.200.20:FF:000256">
    <property type="entry name" value="cyclin-dependent kinase 10 isoform X2"/>
    <property type="match status" value="1"/>
</dbReference>
<dbReference type="PROSITE" id="PS00107">
    <property type="entry name" value="PROTEIN_KINASE_ATP"/>
    <property type="match status" value="1"/>
</dbReference>
<dbReference type="GO" id="GO:0005524">
    <property type="term" value="F:ATP binding"/>
    <property type="evidence" value="ECO:0007669"/>
    <property type="project" value="UniProtKB-UniRule"/>
</dbReference>
<dbReference type="InterPro" id="IPR017441">
    <property type="entry name" value="Protein_kinase_ATP_BS"/>
</dbReference>
<comment type="caution">
    <text evidence="11">The sequence shown here is derived from an EMBL/GenBank/DDBJ whole genome shotgun (WGS) entry which is preliminary data.</text>
</comment>
<keyword evidence="6 7" id="KW-0067">ATP-binding</keyword>
<evidence type="ECO:0000256" key="7">
    <source>
        <dbReference type="PROSITE-ProRule" id="PRU10141"/>
    </source>
</evidence>
<dbReference type="PANTHER" id="PTHR24056">
    <property type="entry name" value="CELL DIVISION PROTEIN KINASE"/>
    <property type="match status" value="1"/>
</dbReference>
<accession>A0A8J2WFE8</accession>
<dbReference type="Proteomes" id="UP000789390">
    <property type="component" value="Unassembled WGS sequence"/>
</dbReference>
<dbReference type="InterPro" id="IPR044093">
    <property type="entry name" value="STKc_CDK10"/>
</dbReference>
<dbReference type="SMART" id="SM00220">
    <property type="entry name" value="S_TKc"/>
    <property type="match status" value="1"/>
</dbReference>
<dbReference type="PANTHER" id="PTHR24056:SF508">
    <property type="entry name" value="CYCLIN-DEPENDENT KINASE 10"/>
    <property type="match status" value="1"/>
</dbReference>
<evidence type="ECO:0000256" key="1">
    <source>
        <dbReference type="ARBA" id="ARBA00006485"/>
    </source>
</evidence>
<name>A0A8J2WFE8_9CRUS</name>
<keyword evidence="12" id="KW-1185">Reference proteome</keyword>
<organism evidence="11 12">
    <name type="scientific">Daphnia galeata</name>
    <dbReference type="NCBI Taxonomy" id="27404"/>
    <lineage>
        <taxon>Eukaryota</taxon>
        <taxon>Metazoa</taxon>
        <taxon>Ecdysozoa</taxon>
        <taxon>Arthropoda</taxon>
        <taxon>Crustacea</taxon>
        <taxon>Branchiopoda</taxon>
        <taxon>Diplostraca</taxon>
        <taxon>Cladocera</taxon>
        <taxon>Anomopoda</taxon>
        <taxon>Daphniidae</taxon>
        <taxon>Daphnia</taxon>
    </lineage>
</organism>
<dbReference type="PROSITE" id="PS50011">
    <property type="entry name" value="PROTEIN_KINASE_DOM"/>
    <property type="match status" value="1"/>
</dbReference>
<gene>
    <name evidence="11" type="ORF">DGAL_LOCUS8240</name>
</gene>
<feature type="binding site" evidence="7">
    <location>
        <position position="69"/>
    </location>
    <ligand>
        <name>ATP</name>
        <dbReference type="ChEBI" id="CHEBI:30616"/>
    </ligand>
</feature>
<evidence type="ECO:0000313" key="12">
    <source>
        <dbReference type="Proteomes" id="UP000789390"/>
    </source>
</evidence>
<dbReference type="Gene3D" id="3.30.200.20">
    <property type="entry name" value="Phosphorylase Kinase, domain 1"/>
    <property type="match status" value="1"/>
</dbReference>
<dbReference type="InterPro" id="IPR011009">
    <property type="entry name" value="Kinase-like_dom_sf"/>
</dbReference>
<dbReference type="GO" id="GO:0007346">
    <property type="term" value="P:regulation of mitotic cell cycle"/>
    <property type="evidence" value="ECO:0007669"/>
    <property type="project" value="InterPro"/>
</dbReference>
<keyword evidence="4 7" id="KW-0547">Nucleotide-binding</keyword>
<dbReference type="Gene3D" id="1.20.1280.290">
    <property type="match status" value="1"/>
</dbReference>
<dbReference type="GO" id="GO:0004693">
    <property type="term" value="F:cyclin-dependent protein serine/threonine kinase activity"/>
    <property type="evidence" value="ECO:0007669"/>
    <property type="project" value="InterPro"/>
</dbReference>
<keyword evidence="3" id="KW-0808">Transferase</keyword>
<sequence length="548" mass="61372">MQDPSIPVNKKGVLTSFLTGQPMPIPEKDNLGKCRSVSEFEKLNRIGEGTYGIVYRARDTRNGEVVALKKMRMEREKDGLPLSAIREITLLLNCQHENIVAIKEVVVGRSLESVFLVMEYCEQDLASILDNMPNPFTEAQVKCIGLQVFQGLAYLHKHYYIHRDLKVSNLLMTDRGCVKIADFGLARRFGEPIKPMTPRVVTLWYRAPELLLNSPTHTTAIDIWAAGCILGELLLHKPLLPGRTEVQQLDMIIELLGTPHAAIWPEMDQLPALQNFTLKSQPYNNLKNKFPYLSPAGLRLLNFLFMYDPAKRATAEECLQSSYFREQPLPCDSKLMPSFPQHRNMKSSRREMNQQDQRQQEGQSNDGLSDLIISLVKSKSTTGLSLPGTLLELTSVSSGYALSSYLEYPFLVGQDLLLLALVLHYSKQIGPKWFAAFGAYSAVVYALTTGMFPGALLVTLMSLCTPISAASKLAQLRTMHASQNSESVSVLTWSIAVYTCVTRIFTTLDRGFDAPLLANYSVSLILNLAIITLALKLRRHVKKDKKTE</sequence>
<dbReference type="FunFam" id="1.10.510.10:FF:000533">
    <property type="entry name" value="cyclin-dependent kinase 10"/>
    <property type="match status" value="1"/>
</dbReference>
<feature type="domain" description="Protein kinase" evidence="10">
    <location>
        <begin position="40"/>
        <end position="324"/>
    </location>
</feature>
<keyword evidence="2" id="KW-0723">Serine/threonine-protein kinase</keyword>
<evidence type="ECO:0000256" key="9">
    <source>
        <dbReference type="SAM" id="Phobius"/>
    </source>
</evidence>
<dbReference type="InterPro" id="IPR050108">
    <property type="entry name" value="CDK"/>
</dbReference>
<keyword evidence="9" id="KW-0472">Membrane</keyword>
<dbReference type="InterPro" id="IPR000719">
    <property type="entry name" value="Prot_kinase_dom"/>
</dbReference>
<dbReference type="InterPro" id="IPR008271">
    <property type="entry name" value="Ser/Thr_kinase_AS"/>
</dbReference>
<feature type="compositionally biased region" description="Polar residues" evidence="8">
    <location>
        <begin position="354"/>
        <end position="365"/>
    </location>
</feature>
<keyword evidence="5" id="KW-0418">Kinase</keyword>
<proteinExistence type="inferred from homology"/>
<evidence type="ECO:0000256" key="8">
    <source>
        <dbReference type="SAM" id="MobiDB-lite"/>
    </source>
</evidence>
<keyword evidence="9" id="KW-0812">Transmembrane</keyword>
<dbReference type="AlphaFoldDB" id="A0A8J2WFE8"/>
<evidence type="ECO:0000256" key="6">
    <source>
        <dbReference type="ARBA" id="ARBA00022840"/>
    </source>
</evidence>
<evidence type="ECO:0000256" key="2">
    <source>
        <dbReference type="ARBA" id="ARBA00022527"/>
    </source>
</evidence>
<feature type="transmembrane region" description="Helical" evidence="9">
    <location>
        <begin position="488"/>
        <end position="505"/>
    </location>
</feature>
<evidence type="ECO:0000259" key="10">
    <source>
        <dbReference type="PROSITE" id="PS50011"/>
    </source>
</evidence>
<evidence type="ECO:0000256" key="3">
    <source>
        <dbReference type="ARBA" id="ARBA00022679"/>
    </source>
</evidence>
<dbReference type="OrthoDB" id="1732493at2759"/>
<dbReference type="Pfam" id="PF00069">
    <property type="entry name" value="Pkinase"/>
    <property type="match status" value="1"/>
</dbReference>
<keyword evidence="9" id="KW-1133">Transmembrane helix</keyword>
<feature type="region of interest" description="Disordered" evidence="8">
    <location>
        <begin position="335"/>
        <end position="365"/>
    </location>
</feature>